<proteinExistence type="predicted"/>
<name>A0A1N6WS62_9BACT</name>
<gene>
    <name evidence="2" type="ORF">SAMN05421545_1723</name>
</gene>
<dbReference type="STRING" id="1077936.SAMN05421545_1723"/>
<dbReference type="Proteomes" id="UP000185924">
    <property type="component" value="Unassembled WGS sequence"/>
</dbReference>
<feature type="chain" id="PRO_5013178984" evidence="1">
    <location>
        <begin position="27"/>
        <end position="878"/>
    </location>
</feature>
<dbReference type="SUPFAM" id="SSF49464">
    <property type="entry name" value="Carboxypeptidase regulatory domain-like"/>
    <property type="match status" value="1"/>
</dbReference>
<dbReference type="EMBL" id="FTNM01000002">
    <property type="protein sequence ID" value="SIQ92876.1"/>
    <property type="molecule type" value="Genomic_DNA"/>
</dbReference>
<feature type="signal peptide" evidence="1">
    <location>
        <begin position="1"/>
        <end position="26"/>
    </location>
</feature>
<dbReference type="OrthoDB" id="983143at2"/>
<dbReference type="InterPro" id="IPR008969">
    <property type="entry name" value="CarboxyPept-like_regulatory"/>
</dbReference>
<dbReference type="Gene3D" id="2.60.40.1120">
    <property type="entry name" value="Carboxypeptidase-like, regulatory domain"/>
    <property type="match status" value="1"/>
</dbReference>
<protein>
    <submittedName>
        <fullName evidence="2">CarboxypepD_reg-like domain-containing protein</fullName>
    </submittedName>
</protein>
<evidence type="ECO:0000313" key="3">
    <source>
        <dbReference type="Proteomes" id="UP000185924"/>
    </source>
</evidence>
<evidence type="ECO:0000313" key="2">
    <source>
        <dbReference type="EMBL" id="SIQ92876.1"/>
    </source>
</evidence>
<reference evidence="3" key="1">
    <citation type="submission" date="2017-01" db="EMBL/GenBank/DDBJ databases">
        <authorList>
            <person name="Varghese N."/>
            <person name="Submissions S."/>
        </authorList>
    </citation>
    <scope>NUCLEOTIDE SEQUENCE [LARGE SCALE GENOMIC DNA]</scope>
    <source>
        <strain evidence="3">DM9</strain>
    </source>
</reference>
<sequence length="878" mass="101196">MKTNFTPYLCCLLTFLLLLSQLSLSAQGIRGSIKNQKGEALPFASVYITNLNNGSSSNANGDFEIKLPAGKHTVVVKYIGYEAQQVEVEITDKWVQRDFRLGEQTFALKEVQVKGKGEDPAYTIMRKAIAKKKYHLLQYDSYKMKVYVKGTGELTNAPFFLKNKLKEEGVKLNEAYTVESVSEIKFAQPNKFEEKVISIRTSGDNKGTISPMSFVSASFYDDKVVEMVSPLSRSAFAYYKFQYEGSFQEGNIDVNKIKVTPRSRGDNVFEGYIYIIEGYWAIHSLDLKTSMMGFPIKVKQNYAEVAPTVWMPTTHQFHFSGKVMGFGGEFRYLASISDYQVVLNKKLVAPKKIIDEKVEEVPEAIAAIKATGKNQNLEALANQDKLTRKQFRQLIVEQEKEALKERKDPEVVSERRYTVDKLATKRDSAYWDSVRPVPLSDKELRGYQRDDSLAQIRSAELTGKDSTKVIKKRKFKPLDLVTGGGYRLSPRTRLNIDPTFTNVYYNTVEGWNVNLSGKLRHQYDSLRRSFEVAPTLRYGFDSETFYAKTRLTHTVRSKGKSHLLYLEGGQFVEQFNSDNPIHPHINTLSTLLFRRNYMKIYEKSFVETGFEYKPSVWLKVSGNLEWSQRSQLYNNTDRSFFYSDADRFFTPSTPDNIELESTEFPKHEALVLQANVSYRPVQRYRMYNGRKYPIMEKSPELLLMYRKGVSGILGSDVNFDQVQLGINHALAFGVRGKLEFELRGGTFLNSKSMYFMDYNHFDGNRTILSSLKPAGSFRLLDYYQYSTNDSYLSAHTHYQFRKFLLTQIPEVRFTGIKENIFFNYLKTQYSPHYYEVGYSLDNVFRVFRIETAASFNDRSFQEMGFRIGIATLLKFNQN</sequence>
<keyword evidence="3" id="KW-1185">Reference proteome</keyword>
<dbReference type="Pfam" id="PF18939">
    <property type="entry name" value="DUF5686"/>
    <property type="match status" value="1"/>
</dbReference>
<accession>A0A1N6WS62</accession>
<evidence type="ECO:0000256" key="1">
    <source>
        <dbReference type="SAM" id="SignalP"/>
    </source>
</evidence>
<keyword evidence="1" id="KW-0732">Signal</keyword>
<dbReference type="Pfam" id="PF13715">
    <property type="entry name" value="CarbopepD_reg_2"/>
    <property type="match status" value="1"/>
</dbReference>
<dbReference type="InterPro" id="IPR043741">
    <property type="entry name" value="DUF5686"/>
</dbReference>
<dbReference type="AlphaFoldDB" id="A0A1N6WS62"/>
<dbReference type="RefSeq" id="WP_076421774.1">
    <property type="nucleotide sequence ID" value="NZ_FTNM01000002.1"/>
</dbReference>
<organism evidence="2 3">
    <name type="scientific">Pontibacter lucknowensis</name>
    <dbReference type="NCBI Taxonomy" id="1077936"/>
    <lineage>
        <taxon>Bacteria</taxon>
        <taxon>Pseudomonadati</taxon>
        <taxon>Bacteroidota</taxon>
        <taxon>Cytophagia</taxon>
        <taxon>Cytophagales</taxon>
        <taxon>Hymenobacteraceae</taxon>
        <taxon>Pontibacter</taxon>
    </lineage>
</organism>